<dbReference type="InterPro" id="IPR036812">
    <property type="entry name" value="NAD(P)_OxRdtase_dom_sf"/>
</dbReference>
<dbReference type="Pfam" id="PF00248">
    <property type="entry name" value="Aldo_ket_red"/>
    <property type="match status" value="1"/>
</dbReference>
<dbReference type="InterPro" id="IPR050523">
    <property type="entry name" value="AKR_Detox_Biosynth"/>
</dbReference>
<dbReference type="AlphaFoldDB" id="A0AAW9HDP2"/>
<dbReference type="PANTHER" id="PTHR43364">
    <property type="entry name" value="NADH-SPECIFIC METHYLGLYOXAL REDUCTASE-RELATED"/>
    <property type="match status" value="1"/>
</dbReference>
<dbReference type="Proteomes" id="UP001288320">
    <property type="component" value="Unassembled WGS sequence"/>
</dbReference>
<dbReference type="SUPFAM" id="SSF51430">
    <property type="entry name" value="NAD(P)-linked oxidoreductase"/>
    <property type="match status" value="1"/>
</dbReference>
<keyword evidence="1" id="KW-0560">Oxidoreductase</keyword>
<dbReference type="GO" id="GO:0016491">
    <property type="term" value="F:oxidoreductase activity"/>
    <property type="evidence" value="ECO:0007669"/>
    <property type="project" value="UniProtKB-KW"/>
</dbReference>
<protein>
    <submittedName>
        <fullName evidence="3">Aldo/keto reductase</fullName>
    </submittedName>
</protein>
<dbReference type="Gene3D" id="3.20.20.100">
    <property type="entry name" value="NADP-dependent oxidoreductase domain"/>
    <property type="match status" value="1"/>
</dbReference>
<dbReference type="EMBL" id="JAWNFV010000010">
    <property type="protein sequence ID" value="MDY5140803.1"/>
    <property type="molecule type" value="Genomic_DNA"/>
</dbReference>
<dbReference type="Proteomes" id="UP001284901">
    <property type="component" value="Unassembled WGS sequence"/>
</dbReference>
<reference evidence="3 5" key="1">
    <citation type="submission" date="2023-10" db="EMBL/GenBank/DDBJ databases">
        <title>Whole Genome based description of the genera Actinobaculum and Actinotignum reveals a complex phylogenetic relationship within the species included in the genus Actinotignum.</title>
        <authorList>
            <person name="Jensen C.S."/>
            <person name="Dargis R."/>
            <person name="Kemp M."/>
            <person name="Christensen J.J."/>
        </authorList>
    </citation>
    <scope>NUCLEOTIDE SEQUENCE</scope>
    <source>
        <strain evidence="4 5">SLA_B089</strain>
        <strain evidence="3">SLA_B245</strain>
    </source>
</reference>
<gene>
    <name evidence="3" type="ORF">R6G74_05695</name>
    <name evidence="4" type="ORF">R6P33_06210</name>
</gene>
<dbReference type="GO" id="GO:0005829">
    <property type="term" value="C:cytosol"/>
    <property type="evidence" value="ECO:0007669"/>
    <property type="project" value="TreeGrafter"/>
</dbReference>
<accession>A0AAW9HDP2</accession>
<organism evidence="3 6">
    <name type="scientific">Actinotignum timonense</name>
    <dbReference type="NCBI Taxonomy" id="1870995"/>
    <lineage>
        <taxon>Bacteria</taxon>
        <taxon>Bacillati</taxon>
        <taxon>Actinomycetota</taxon>
        <taxon>Actinomycetes</taxon>
        <taxon>Actinomycetales</taxon>
        <taxon>Actinomycetaceae</taxon>
        <taxon>Actinotignum</taxon>
    </lineage>
</organism>
<evidence type="ECO:0000313" key="6">
    <source>
        <dbReference type="Proteomes" id="UP001288320"/>
    </source>
</evidence>
<evidence type="ECO:0000313" key="5">
    <source>
        <dbReference type="Proteomes" id="UP001284901"/>
    </source>
</evidence>
<feature type="domain" description="NADP-dependent oxidoreductase" evidence="2">
    <location>
        <begin position="18"/>
        <end position="319"/>
    </location>
</feature>
<evidence type="ECO:0000256" key="1">
    <source>
        <dbReference type="ARBA" id="ARBA00023002"/>
    </source>
</evidence>
<dbReference type="PANTHER" id="PTHR43364:SF4">
    <property type="entry name" value="NAD(P)-LINKED OXIDOREDUCTASE SUPERFAMILY PROTEIN"/>
    <property type="match status" value="1"/>
</dbReference>
<evidence type="ECO:0000259" key="2">
    <source>
        <dbReference type="Pfam" id="PF00248"/>
    </source>
</evidence>
<dbReference type="RefSeq" id="WP_087071094.1">
    <property type="nucleotide sequence ID" value="NZ_CAUPFC010000006.1"/>
</dbReference>
<proteinExistence type="predicted"/>
<dbReference type="EMBL" id="JAWNFY010000015">
    <property type="protein sequence ID" value="MDY5146609.1"/>
    <property type="molecule type" value="Genomic_DNA"/>
</dbReference>
<dbReference type="GeneID" id="92813777"/>
<sequence length="329" mass="35160">MTMTYRPVGKSGLMVSAVGIGGNNFGRAHTQTETQEGTNAVVRAALEEGITTFDLADVYGKEPGLSETMFGTALREAGELARGVVVITKFGMDMQGCNGADYGARGSRRYVTRALEASLRRLGVEAIDLYFYHTPDGVTPPEETLEALSDAVRAGKIRYYATSNHAGWQLADASHLAAARGLVGPIATESHYNLIDRRAELEVVPAAQRFGLGIFPYFPLANGLLTGKYRRGAAPEGSRIAHSKAALLESTDWDQIEAFVAFAQARGLTPVQVAMSWLASRPCVASVIAGATTPQQVRQNAASLVWEPSGADLAELDAIFPPPEKVALF</sequence>
<evidence type="ECO:0000313" key="3">
    <source>
        <dbReference type="EMBL" id="MDY5140803.1"/>
    </source>
</evidence>
<keyword evidence="5" id="KW-1185">Reference proteome</keyword>
<comment type="caution">
    <text evidence="3">The sequence shown here is derived from an EMBL/GenBank/DDBJ whole genome shotgun (WGS) entry which is preliminary data.</text>
</comment>
<dbReference type="InterPro" id="IPR023210">
    <property type="entry name" value="NADP_OxRdtase_dom"/>
</dbReference>
<evidence type="ECO:0000313" key="4">
    <source>
        <dbReference type="EMBL" id="MDY5146609.1"/>
    </source>
</evidence>
<name>A0AAW9HDP2_9ACTO</name>